<sequence length="568" mass="63665">MACWVPGSRSLSSAPMFLSPSFEVAAGMSAGSASRLSLAVARRDGWWGLRMMGISSCSWGPEGSWRVGRKVRGQLLSCRDAGSSIYVLLASERRLPDGTFELSRLAMACFPVGRVSSSYWWDALLKLQPTAVMVTSFHKVRRNGGATRRKNRNLVRERTTREQEKGILHEEIAELKYRLALTEAELNERIRPCDSGSTSADVVALSTASTTELDDDWSVDGSSVVGDWQDDSSVAPTDDTCCSSAGSISATECQYECAEALYASESTSGARCNLGPQRKVVCTRCDGIAAAYAELEQKIVRPGSFAERTRLFDADFYTTVHSKLYIPQKQLMEIETSAHDLVKQVCDKHVQAHCPEVALINFPEWHGELRLGYDEIMDIQLPNQQTGPYRTCIDPCPELRHTMLLGTDLRNSDCHRDFQTPSELERLLAKAQRIAVIFPDEQAASQLRRMRDHLQEAVKTALAEIEMRDALASTMQPERWETHHERFLEWVNFNSECISGMEPIEWPESVVRCARRWQEQKLRPGETDPQYLEDLKQAAKLLVDVSSTNKNSVSEKIESWQIATGQIV</sequence>
<comment type="caution">
    <text evidence="1">The sequence shown here is derived from an EMBL/GenBank/DDBJ whole genome shotgun (WGS) entry which is preliminary data.</text>
</comment>
<keyword evidence="2" id="KW-1185">Reference proteome</keyword>
<dbReference type="AlphaFoldDB" id="A0AAE0WTI6"/>
<evidence type="ECO:0000313" key="2">
    <source>
        <dbReference type="Proteomes" id="UP001274830"/>
    </source>
</evidence>
<gene>
    <name evidence="1" type="ORF">LTR78_001985</name>
</gene>
<dbReference type="EMBL" id="JAUTXT010000005">
    <property type="protein sequence ID" value="KAK3677890.1"/>
    <property type="molecule type" value="Genomic_DNA"/>
</dbReference>
<dbReference type="Proteomes" id="UP001274830">
    <property type="component" value="Unassembled WGS sequence"/>
</dbReference>
<protein>
    <submittedName>
        <fullName evidence="1">Uncharacterized protein</fullName>
    </submittedName>
</protein>
<reference evidence="1" key="1">
    <citation type="submission" date="2023-07" db="EMBL/GenBank/DDBJ databases">
        <title>Black Yeasts Isolated from many extreme environments.</title>
        <authorList>
            <person name="Coleine C."/>
            <person name="Stajich J.E."/>
            <person name="Selbmann L."/>
        </authorList>
    </citation>
    <scope>NUCLEOTIDE SEQUENCE</scope>
    <source>
        <strain evidence="1">CCFEE 5485</strain>
    </source>
</reference>
<organism evidence="1 2">
    <name type="scientific">Recurvomyces mirabilis</name>
    <dbReference type="NCBI Taxonomy" id="574656"/>
    <lineage>
        <taxon>Eukaryota</taxon>
        <taxon>Fungi</taxon>
        <taxon>Dikarya</taxon>
        <taxon>Ascomycota</taxon>
        <taxon>Pezizomycotina</taxon>
        <taxon>Dothideomycetes</taxon>
        <taxon>Dothideomycetidae</taxon>
        <taxon>Mycosphaerellales</taxon>
        <taxon>Teratosphaeriaceae</taxon>
        <taxon>Recurvomyces</taxon>
    </lineage>
</organism>
<name>A0AAE0WTI6_9PEZI</name>
<evidence type="ECO:0000313" key="1">
    <source>
        <dbReference type="EMBL" id="KAK3677890.1"/>
    </source>
</evidence>
<proteinExistence type="predicted"/>
<accession>A0AAE0WTI6</accession>